<evidence type="ECO:0000256" key="2">
    <source>
        <dbReference type="ARBA" id="ARBA00022448"/>
    </source>
</evidence>
<dbReference type="SUPFAM" id="SSF53850">
    <property type="entry name" value="Periplasmic binding protein-like II"/>
    <property type="match status" value="1"/>
</dbReference>
<evidence type="ECO:0000256" key="5">
    <source>
        <dbReference type="ARBA" id="ARBA00023065"/>
    </source>
</evidence>
<keyword evidence="9" id="KW-1071">Ligand-gated ion channel</keyword>
<organism evidence="12 13">
    <name type="scientific">Rhipicephalus sanguineus</name>
    <name type="common">Brown dog tick</name>
    <name type="synonym">Ixodes sanguineus</name>
    <dbReference type="NCBI Taxonomy" id="34632"/>
    <lineage>
        <taxon>Eukaryota</taxon>
        <taxon>Metazoa</taxon>
        <taxon>Ecdysozoa</taxon>
        <taxon>Arthropoda</taxon>
        <taxon>Chelicerata</taxon>
        <taxon>Arachnida</taxon>
        <taxon>Acari</taxon>
        <taxon>Parasitiformes</taxon>
        <taxon>Ixodida</taxon>
        <taxon>Ixodoidea</taxon>
        <taxon>Ixodidae</taxon>
        <taxon>Rhipicephalinae</taxon>
        <taxon>Rhipicephalus</taxon>
        <taxon>Rhipicephalus</taxon>
    </lineage>
</organism>
<evidence type="ECO:0000256" key="10">
    <source>
        <dbReference type="ARBA" id="ARBA00023303"/>
    </source>
</evidence>
<dbReference type="GO" id="GO:0016020">
    <property type="term" value="C:membrane"/>
    <property type="evidence" value="ECO:0007669"/>
    <property type="project" value="UniProtKB-SubCell"/>
</dbReference>
<dbReference type="Pfam" id="PF10613">
    <property type="entry name" value="Lig_chan-Glu_bd"/>
    <property type="match status" value="1"/>
</dbReference>
<evidence type="ECO:0000313" key="12">
    <source>
        <dbReference type="EMBL" id="KAH7968401.1"/>
    </source>
</evidence>
<evidence type="ECO:0000256" key="7">
    <source>
        <dbReference type="ARBA" id="ARBA00023170"/>
    </source>
</evidence>
<evidence type="ECO:0000256" key="4">
    <source>
        <dbReference type="ARBA" id="ARBA00022989"/>
    </source>
</evidence>
<keyword evidence="2" id="KW-0813">Transport</keyword>
<evidence type="ECO:0000256" key="9">
    <source>
        <dbReference type="ARBA" id="ARBA00023286"/>
    </source>
</evidence>
<evidence type="ECO:0000256" key="8">
    <source>
        <dbReference type="ARBA" id="ARBA00023180"/>
    </source>
</evidence>
<keyword evidence="13" id="KW-1185">Reference proteome</keyword>
<proteinExistence type="predicted"/>
<dbReference type="Proteomes" id="UP000821837">
    <property type="component" value="Unassembled WGS sequence"/>
</dbReference>
<comment type="subcellular location">
    <subcellularLocation>
        <location evidence="1">Membrane</location>
        <topology evidence="1">Multi-pass membrane protein</topology>
    </subcellularLocation>
</comment>
<evidence type="ECO:0000313" key="13">
    <source>
        <dbReference type="Proteomes" id="UP000821837"/>
    </source>
</evidence>
<keyword evidence="5" id="KW-0406">Ion transport</keyword>
<protein>
    <recommendedName>
        <fullName evidence="11">Ionotropic glutamate receptor L-glutamate and glycine-binding domain-containing protein</fullName>
    </recommendedName>
</protein>
<reference evidence="12" key="1">
    <citation type="journal article" date="2020" name="Cell">
        <title>Large-Scale Comparative Analyses of Tick Genomes Elucidate Their Genetic Diversity and Vector Capacities.</title>
        <authorList>
            <consortium name="Tick Genome and Microbiome Consortium (TIGMIC)"/>
            <person name="Jia N."/>
            <person name="Wang J."/>
            <person name="Shi W."/>
            <person name="Du L."/>
            <person name="Sun Y."/>
            <person name="Zhan W."/>
            <person name="Jiang J.F."/>
            <person name="Wang Q."/>
            <person name="Zhang B."/>
            <person name="Ji P."/>
            <person name="Bell-Sakyi L."/>
            <person name="Cui X.M."/>
            <person name="Yuan T.T."/>
            <person name="Jiang B.G."/>
            <person name="Yang W.F."/>
            <person name="Lam T.T."/>
            <person name="Chang Q.C."/>
            <person name="Ding S.J."/>
            <person name="Wang X.J."/>
            <person name="Zhu J.G."/>
            <person name="Ruan X.D."/>
            <person name="Zhao L."/>
            <person name="Wei J.T."/>
            <person name="Ye R.Z."/>
            <person name="Que T.C."/>
            <person name="Du C.H."/>
            <person name="Zhou Y.H."/>
            <person name="Cheng J.X."/>
            <person name="Dai P.F."/>
            <person name="Guo W.B."/>
            <person name="Han X.H."/>
            <person name="Huang E.J."/>
            <person name="Li L.F."/>
            <person name="Wei W."/>
            <person name="Gao Y.C."/>
            <person name="Liu J.Z."/>
            <person name="Shao H.Z."/>
            <person name="Wang X."/>
            <person name="Wang C.C."/>
            <person name="Yang T.C."/>
            <person name="Huo Q.B."/>
            <person name="Li W."/>
            <person name="Chen H.Y."/>
            <person name="Chen S.E."/>
            <person name="Zhou L.G."/>
            <person name="Ni X.B."/>
            <person name="Tian J.H."/>
            <person name="Sheng Y."/>
            <person name="Liu T."/>
            <person name="Pan Y.S."/>
            <person name="Xia L.Y."/>
            <person name="Li J."/>
            <person name="Zhao F."/>
            <person name="Cao W.C."/>
        </authorList>
    </citation>
    <scope>NUCLEOTIDE SEQUENCE</scope>
    <source>
        <strain evidence="12">Rsan-2018</strain>
    </source>
</reference>
<keyword evidence="3" id="KW-0812">Transmembrane</keyword>
<keyword evidence="6" id="KW-0472">Membrane</keyword>
<evidence type="ECO:0000259" key="11">
    <source>
        <dbReference type="Pfam" id="PF10613"/>
    </source>
</evidence>
<reference evidence="12" key="2">
    <citation type="submission" date="2021-09" db="EMBL/GenBank/DDBJ databases">
        <authorList>
            <person name="Jia N."/>
            <person name="Wang J."/>
            <person name="Shi W."/>
            <person name="Du L."/>
            <person name="Sun Y."/>
            <person name="Zhan W."/>
            <person name="Jiang J."/>
            <person name="Wang Q."/>
            <person name="Zhang B."/>
            <person name="Ji P."/>
            <person name="Sakyi L.B."/>
            <person name="Cui X."/>
            <person name="Yuan T."/>
            <person name="Jiang B."/>
            <person name="Yang W."/>
            <person name="Lam T.T.-Y."/>
            <person name="Chang Q."/>
            <person name="Ding S."/>
            <person name="Wang X."/>
            <person name="Zhu J."/>
            <person name="Ruan X."/>
            <person name="Zhao L."/>
            <person name="Wei J."/>
            <person name="Que T."/>
            <person name="Du C."/>
            <person name="Cheng J."/>
            <person name="Dai P."/>
            <person name="Han X."/>
            <person name="Huang E."/>
            <person name="Gao Y."/>
            <person name="Liu J."/>
            <person name="Shao H."/>
            <person name="Ye R."/>
            <person name="Li L."/>
            <person name="Wei W."/>
            <person name="Wang X."/>
            <person name="Wang C."/>
            <person name="Huo Q."/>
            <person name="Li W."/>
            <person name="Guo W."/>
            <person name="Chen H."/>
            <person name="Chen S."/>
            <person name="Zhou L."/>
            <person name="Zhou L."/>
            <person name="Ni X."/>
            <person name="Tian J."/>
            <person name="Zhou Y."/>
            <person name="Sheng Y."/>
            <person name="Liu T."/>
            <person name="Pan Y."/>
            <person name="Xia L."/>
            <person name="Li J."/>
            <person name="Zhao F."/>
            <person name="Cao W."/>
        </authorList>
    </citation>
    <scope>NUCLEOTIDE SEQUENCE</scope>
    <source>
        <strain evidence="12">Rsan-2018</strain>
        <tissue evidence="12">Larvae</tissue>
    </source>
</reference>
<evidence type="ECO:0000256" key="6">
    <source>
        <dbReference type="ARBA" id="ARBA00023136"/>
    </source>
</evidence>
<keyword evidence="8" id="KW-0325">Glycoprotein</keyword>
<evidence type="ECO:0000256" key="3">
    <source>
        <dbReference type="ARBA" id="ARBA00022692"/>
    </source>
</evidence>
<feature type="domain" description="Ionotropic glutamate receptor L-glutamate and glycine-binding" evidence="11">
    <location>
        <begin position="22"/>
        <end position="118"/>
    </location>
</feature>
<keyword evidence="4" id="KW-1133">Transmembrane helix</keyword>
<gene>
    <name evidence="12" type="ORF">HPB52_008260</name>
</gene>
<evidence type="ECO:0000256" key="1">
    <source>
        <dbReference type="ARBA" id="ARBA00004141"/>
    </source>
</evidence>
<keyword evidence="10" id="KW-0407">Ion channel</keyword>
<sequence>MDAKFPGYSTFQGGPSSCILYLPYIDAKEEDGHVKLLGFIGKMAHATIDSLRLNVTFVKPRYGTFGGESVNKSWPGTVGMLVKNEADVAPGPLVVTAQRVSVADPTVPYTYEEMVILGGRPKHFSSNLFSIALTFSPMFTRVESFQKVYRRLVEQGGALPAAQLFSLSTLQDIQAERAAMLFTRVAINRRLHRYCPMLHGEFYYARQPVTQVPMTTFVRKGLPRAVRRTLDAK</sequence>
<keyword evidence="7" id="KW-0675">Receptor</keyword>
<comment type="caution">
    <text evidence="12">The sequence shown here is derived from an EMBL/GenBank/DDBJ whole genome shotgun (WGS) entry which is preliminary data.</text>
</comment>
<dbReference type="GO" id="GO:0015276">
    <property type="term" value="F:ligand-gated monoatomic ion channel activity"/>
    <property type="evidence" value="ECO:0007669"/>
    <property type="project" value="InterPro"/>
</dbReference>
<dbReference type="Gene3D" id="3.40.190.10">
    <property type="entry name" value="Periplasmic binding protein-like II"/>
    <property type="match status" value="1"/>
</dbReference>
<name>A0A9D4T1H9_RHISA</name>
<dbReference type="VEuPathDB" id="VectorBase:RSAN_057450"/>
<dbReference type="AlphaFoldDB" id="A0A9D4T1H9"/>
<dbReference type="EMBL" id="JABSTV010001248">
    <property type="protein sequence ID" value="KAH7968401.1"/>
    <property type="molecule type" value="Genomic_DNA"/>
</dbReference>
<accession>A0A9D4T1H9</accession>
<dbReference type="InterPro" id="IPR019594">
    <property type="entry name" value="Glu/Gly-bd"/>
</dbReference>